<comment type="subcellular location">
    <subcellularLocation>
        <location evidence="1">Membrane</location>
        <topology evidence="1">Multi-pass membrane protein</topology>
    </subcellularLocation>
</comment>
<keyword evidence="6 8" id="KW-0675">Receptor</keyword>
<proteinExistence type="predicted"/>
<gene>
    <name evidence="8" type="ORF">H920_11569</name>
</gene>
<evidence type="ECO:0000256" key="4">
    <source>
        <dbReference type="ARBA" id="ARBA00023040"/>
    </source>
</evidence>
<keyword evidence="2" id="KW-0812">Transmembrane</keyword>
<feature type="domain" description="G-protein coupled receptors family 1 profile" evidence="7">
    <location>
        <begin position="99"/>
        <end position="144"/>
    </location>
</feature>
<keyword evidence="5" id="KW-0472">Membrane</keyword>
<keyword evidence="4" id="KW-0297">G-protein coupled receptor</keyword>
<dbReference type="GO" id="GO:0016020">
    <property type="term" value="C:membrane"/>
    <property type="evidence" value="ECO:0007669"/>
    <property type="project" value="UniProtKB-SubCell"/>
</dbReference>
<dbReference type="InterPro" id="IPR017452">
    <property type="entry name" value="GPCR_Rhodpsn_7TM"/>
</dbReference>
<dbReference type="AlphaFoldDB" id="A0A091D967"/>
<dbReference type="EMBL" id="KN123029">
    <property type="protein sequence ID" value="KFO27038.1"/>
    <property type="molecule type" value="Genomic_DNA"/>
</dbReference>
<evidence type="ECO:0000256" key="3">
    <source>
        <dbReference type="ARBA" id="ARBA00022989"/>
    </source>
</evidence>
<dbReference type="Proteomes" id="UP000028990">
    <property type="component" value="Unassembled WGS sequence"/>
</dbReference>
<keyword evidence="9" id="KW-1185">Reference proteome</keyword>
<dbReference type="SUPFAM" id="SSF81321">
    <property type="entry name" value="Family A G protein-coupled receptor-like"/>
    <property type="match status" value="1"/>
</dbReference>
<evidence type="ECO:0000259" key="7">
    <source>
        <dbReference type="PROSITE" id="PS50262"/>
    </source>
</evidence>
<reference evidence="8 9" key="1">
    <citation type="submission" date="2013-11" db="EMBL/GenBank/DDBJ databases">
        <title>The Damaraland mole rat (Fukomys damarensis) genome and evolution of African mole rats.</title>
        <authorList>
            <person name="Gladyshev V.N."/>
            <person name="Fang X."/>
        </authorList>
    </citation>
    <scope>NUCLEOTIDE SEQUENCE [LARGE SCALE GENOMIC DNA]</scope>
    <source>
        <tissue evidence="8">Liver</tissue>
    </source>
</reference>
<protein>
    <submittedName>
        <fullName evidence="8">Olfactory receptor-like protein OLF4</fullName>
    </submittedName>
</protein>
<dbReference type="PANTHER" id="PTHR48001">
    <property type="entry name" value="OLFACTORY RECEPTOR"/>
    <property type="match status" value="1"/>
</dbReference>
<keyword evidence="3" id="KW-1133">Transmembrane helix</keyword>
<accession>A0A091D967</accession>
<evidence type="ECO:0000256" key="6">
    <source>
        <dbReference type="ARBA" id="ARBA00023170"/>
    </source>
</evidence>
<evidence type="ECO:0000313" key="8">
    <source>
        <dbReference type="EMBL" id="KFO27038.1"/>
    </source>
</evidence>
<name>A0A091D967_FUKDA</name>
<evidence type="ECO:0000256" key="1">
    <source>
        <dbReference type="ARBA" id="ARBA00004141"/>
    </source>
</evidence>
<dbReference type="InterPro" id="IPR000276">
    <property type="entry name" value="GPCR_Rhodpsn"/>
</dbReference>
<evidence type="ECO:0000313" key="9">
    <source>
        <dbReference type="Proteomes" id="UP000028990"/>
    </source>
</evidence>
<dbReference type="Pfam" id="PF00001">
    <property type="entry name" value="7tm_1"/>
    <property type="match status" value="1"/>
</dbReference>
<keyword evidence="4" id="KW-0807">Transducer</keyword>
<dbReference type="Gene3D" id="1.20.1070.10">
    <property type="entry name" value="Rhodopsin 7-helix transmembrane proteins"/>
    <property type="match status" value="1"/>
</dbReference>
<evidence type="ECO:0000256" key="2">
    <source>
        <dbReference type="ARBA" id="ARBA00022692"/>
    </source>
</evidence>
<dbReference type="GO" id="GO:0004930">
    <property type="term" value="F:G protein-coupled receptor activity"/>
    <property type="evidence" value="ECO:0007669"/>
    <property type="project" value="UniProtKB-KW"/>
</dbReference>
<dbReference type="PROSITE" id="PS50262">
    <property type="entry name" value="G_PROTEIN_RECEP_F1_2"/>
    <property type="match status" value="1"/>
</dbReference>
<organism evidence="8 9">
    <name type="scientific">Fukomys damarensis</name>
    <name type="common">Damaraland mole rat</name>
    <name type="synonym">Cryptomys damarensis</name>
    <dbReference type="NCBI Taxonomy" id="885580"/>
    <lineage>
        <taxon>Eukaryota</taxon>
        <taxon>Metazoa</taxon>
        <taxon>Chordata</taxon>
        <taxon>Craniata</taxon>
        <taxon>Vertebrata</taxon>
        <taxon>Euteleostomi</taxon>
        <taxon>Mammalia</taxon>
        <taxon>Eutheria</taxon>
        <taxon>Euarchontoglires</taxon>
        <taxon>Glires</taxon>
        <taxon>Rodentia</taxon>
        <taxon>Hystricomorpha</taxon>
        <taxon>Bathyergidae</taxon>
        <taxon>Fukomys</taxon>
    </lineage>
</organism>
<sequence>MELMTQGDTYISSFNATSQPIRASSSERVNRAARVTLTPTDCDLLATLEFLVMTFRQDPQLVHIHIKGQSFTLTNHPGWKLHFLAETFFSEAHLGLDDFLLAVMAYDRFGAICHPLHYTIIMNPQLCMWIVLVSCVISALHALV</sequence>
<evidence type="ECO:0000256" key="5">
    <source>
        <dbReference type="ARBA" id="ARBA00023136"/>
    </source>
</evidence>